<proteinExistence type="predicted"/>
<protein>
    <recommendedName>
        <fullName evidence="3">BTB domain-containing protein</fullName>
    </recommendedName>
</protein>
<evidence type="ECO:0000313" key="2">
    <source>
        <dbReference type="Proteomes" id="UP000179807"/>
    </source>
</evidence>
<accession>A0A1J4KVV3</accession>
<gene>
    <name evidence="1" type="ORF">TRFO_42609</name>
</gene>
<dbReference type="GeneID" id="94849099"/>
<comment type="caution">
    <text evidence="1">The sequence shown here is derived from an EMBL/GenBank/DDBJ whole genome shotgun (WGS) entry which is preliminary data.</text>
</comment>
<dbReference type="Proteomes" id="UP000179807">
    <property type="component" value="Unassembled WGS sequence"/>
</dbReference>
<name>A0A1J4KVV3_9EUKA</name>
<organism evidence="1 2">
    <name type="scientific">Tritrichomonas foetus</name>
    <dbReference type="NCBI Taxonomy" id="1144522"/>
    <lineage>
        <taxon>Eukaryota</taxon>
        <taxon>Metamonada</taxon>
        <taxon>Parabasalia</taxon>
        <taxon>Tritrichomonadida</taxon>
        <taxon>Tritrichomonadidae</taxon>
        <taxon>Tritrichomonas</taxon>
    </lineage>
</organism>
<dbReference type="VEuPathDB" id="TrichDB:TRFO_42609"/>
<dbReference type="EMBL" id="MLAK01000243">
    <property type="protein sequence ID" value="OHT15274.1"/>
    <property type="molecule type" value="Genomic_DNA"/>
</dbReference>
<evidence type="ECO:0008006" key="3">
    <source>
        <dbReference type="Google" id="ProtNLM"/>
    </source>
</evidence>
<keyword evidence="2" id="KW-1185">Reference proteome</keyword>
<dbReference type="AlphaFoldDB" id="A0A1J4KVV3"/>
<dbReference type="RefSeq" id="XP_068368410.1">
    <property type="nucleotide sequence ID" value="XM_068514395.1"/>
</dbReference>
<reference evidence="1" key="1">
    <citation type="submission" date="2016-10" db="EMBL/GenBank/DDBJ databases">
        <authorList>
            <person name="Benchimol M."/>
            <person name="Almeida L.G."/>
            <person name="Vasconcelos A.T."/>
            <person name="Perreira-Neves A."/>
            <person name="Rosa I.A."/>
            <person name="Tasca T."/>
            <person name="Bogo M.R."/>
            <person name="de Souza W."/>
        </authorList>
    </citation>
    <scope>NUCLEOTIDE SEQUENCE [LARGE SCALE GENOMIC DNA]</scope>
    <source>
        <strain evidence="1">K</strain>
    </source>
</reference>
<evidence type="ECO:0000313" key="1">
    <source>
        <dbReference type="EMBL" id="OHT15274.1"/>
    </source>
</evidence>
<sequence>MNTDLIFSSIRQCTPLNTFILIHRGKNYHVNPTILRSISEKIDLLIKSGTNSYEIPRISGPINDFIAILFGENVVVSNYNCLYFLFWAEDLDIPIIINEMETFIGNDFLCESLIEFVTELTEQNINSEKYIKIISDNISKIHTKLCPIESMPPSLVSALCQCPGFEVEKYLENIIQVVNKSPQNASWFVKSINLAKIKKNSMKELLNSPFFDLNQIRNEIIAYGIEFPPETVNDKKQ</sequence>